<dbReference type="InterPro" id="IPR013792">
    <property type="entry name" value="RNA3'P_cycl/enolpyr_Trfase_a/b"/>
</dbReference>
<proteinExistence type="predicted"/>
<feature type="domain" description="RNA 3'-terminal phosphate cyclase insert" evidence="3">
    <location>
        <begin position="224"/>
        <end position="323"/>
    </location>
</feature>
<accession>A0A0D6ELP3</accession>
<evidence type="ECO:0000313" key="5">
    <source>
        <dbReference type="Proteomes" id="UP000243876"/>
    </source>
</evidence>
<evidence type="ECO:0000256" key="1">
    <source>
        <dbReference type="SAM" id="MobiDB-lite"/>
    </source>
</evidence>
<dbReference type="EMBL" id="CENE01000009">
    <property type="protein sequence ID" value="CEQ40821.1"/>
    <property type="molecule type" value="Genomic_DNA"/>
</dbReference>
<dbReference type="Gene3D" id="3.65.10.20">
    <property type="entry name" value="RNA 3'-terminal phosphate cyclase domain"/>
    <property type="match status" value="2"/>
</dbReference>
<dbReference type="AlphaFoldDB" id="A0A0D6ELP3"/>
<reference evidence="5" key="1">
    <citation type="submission" date="2015-02" db="EMBL/GenBank/DDBJ databases">
        <authorList>
            <person name="Gon?alves P."/>
        </authorList>
    </citation>
    <scope>NUCLEOTIDE SEQUENCE [LARGE SCALE GENOMIC DNA]</scope>
</reference>
<name>A0A0D6ELP3_SPOSA</name>
<dbReference type="Pfam" id="PF01137">
    <property type="entry name" value="RTC"/>
    <property type="match status" value="1"/>
</dbReference>
<feature type="region of interest" description="Disordered" evidence="1">
    <location>
        <begin position="278"/>
        <end position="307"/>
    </location>
</feature>
<dbReference type="Pfam" id="PF05189">
    <property type="entry name" value="RTC_insert"/>
    <property type="match status" value="1"/>
</dbReference>
<gene>
    <name evidence="4" type="primary">SPOSA6832_02484</name>
</gene>
<feature type="region of interest" description="Disordered" evidence="1">
    <location>
        <begin position="27"/>
        <end position="53"/>
    </location>
</feature>
<evidence type="ECO:0000259" key="3">
    <source>
        <dbReference type="Pfam" id="PF05189"/>
    </source>
</evidence>
<feature type="domain" description="RNA 3'-terminal phosphate cyclase" evidence="2">
    <location>
        <begin position="59"/>
        <end position="377"/>
    </location>
</feature>
<dbReference type="SUPFAM" id="SSF55205">
    <property type="entry name" value="EPT/RTPC-like"/>
    <property type="match status" value="1"/>
</dbReference>
<dbReference type="PANTHER" id="PTHR11096:SF1">
    <property type="entry name" value="RNA 3'-TERMINAL PHOSPHATE CYCLASE-LIKE PROTEIN"/>
    <property type="match status" value="1"/>
</dbReference>
<dbReference type="GO" id="GO:0004521">
    <property type="term" value="F:RNA endonuclease activity"/>
    <property type="evidence" value="ECO:0007669"/>
    <property type="project" value="TreeGrafter"/>
</dbReference>
<organism evidence="4 5">
    <name type="scientific">Sporidiobolus salmonicolor</name>
    <name type="common">Yeast-like fungus</name>
    <name type="synonym">Sporobolomyces salmonicolor</name>
    <dbReference type="NCBI Taxonomy" id="5005"/>
    <lineage>
        <taxon>Eukaryota</taxon>
        <taxon>Fungi</taxon>
        <taxon>Dikarya</taxon>
        <taxon>Basidiomycota</taxon>
        <taxon>Pucciniomycotina</taxon>
        <taxon>Microbotryomycetes</taxon>
        <taxon>Sporidiobolales</taxon>
        <taxon>Sporidiobolaceae</taxon>
        <taxon>Sporobolomyces</taxon>
    </lineage>
</organism>
<protein>
    <submittedName>
        <fullName evidence="4">SPOSA6832_02484-mRNA-1:cds</fullName>
    </submittedName>
</protein>
<evidence type="ECO:0000259" key="2">
    <source>
        <dbReference type="Pfam" id="PF01137"/>
    </source>
</evidence>
<evidence type="ECO:0000313" key="4">
    <source>
        <dbReference type="EMBL" id="CEQ40821.1"/>
    </source>
</evidence>
<sequence length="426" mass="46381">MPTTRFLELLAARWKWSWMERRTKGCTHGPSELTHLSSAPPRPAPAPSSKQASSRVLAFTGPSHLRHRLVLSLLSRRPLRIDRIRPDDDEPGLRPYEVSFLRLVEKLTQGSRLEISYTGTSLLFHPGTIAGGAVTHQCPNERSVGWFLEPLLALAPFGKKDLVLTLRGITTDGRDASVDTIRTSGLPHLAMFLDKEGVELRVRWLSCSREAVDLPIFPKLILVRSLSNRLVAAARGVLNRYIPDIYIYTDVYRGEDSGKSPGYALTLLASSTSHVLHSSEATSCPPPSVPASSSSSAAEERYTPPSPEDLGVLAARQLLAEIARGGCVDRGWEWLVVTMLVLGGEDVGRATVGGPFEPFLIEHLRDLKAFFGTTFKIKPVVPVFAPADDDEMEVEVEGAKKGAGAAQELVLSCVGTGFTNTAKRAG</sequence>
<dbReference type="GO" id="GO:0000479">
    <property type="term" value="P:endonucleolytic cleavage of tricistronic rRNA transcript (SSU-rRNA, 5.8S rRNA, LSU-rRNA)"/>
    <property type="evidence" value="ECO:0007669"/>
    <property type="project" value="TreeGrafter"/>
</dbReference>
<dbReference type="OrthoDB" id="1911237at2759"/>
<dbReference type="InterPro" id="IPR000228">
    <property type="entry name" value="RNA3'_term_phos_cyc"/>
</dbReference>
<dbReference type="PANTHER" id="PTHR11096">
    <property type="entry name" value="RNA 3' TERMINAL PHOSPHATE CYCLASE"/>
    <property type="match status" value="1"/>
</dbReference>
<dbReference type="InterPro" id="IPR037136">
    <property type="entry name" value="RNA3'_phos_cyclase_dom_sf"/>
</dbReference>
<dbReference type="InterPro" id="IPR023797">
    <property type="entry name" value="RNA3'_phos_cyclase_dom"/>
</dbReference>
<dbReference type="Proteomes" id="UP000243876">
    <property type="component" value="Unassembled WGS sequence"/>
</dbReference>
<dbReference type="GO" id="GO:0005730">
    <property type="term" value="C:nucleolus"/>
    <property type="evidence" value="ECO:0007669"/>
    <property type="project" value="TreeGrafter"/>
</dbReference>
<keyword evidence="5" id="KW-1185">Reference proteome</keyword>
<dbReference type="InterPro" id="IPR013791">
    <property type="entry name" value="RNA3'-term_phos_cycl_insert"/>
</dbReference>